<name>A0ABV2TA42_9BACT</name>
<dbReference type="Gene3D" id="3.40.50.2300">
    <property type="match status" value="1"/>
</dbReference>
<feature type="domain" description="Response regulatory" evidence="2">
    <location>
        <begin position="10"/>
        <end position="124"/>
    </location>
</feature>
<proteinExistence type="predicted"/>
<dbReference type="Gene3D" id="2.40.50.1020">
    <property type="entry name" value="LytTr DNA-binding domain"/>
    <property type="match status" value="1"/>
</dbReference>
<dbReference type="EMBL" id="JBEXAC010000002">
    <property type="protein sequence ID" value="MET6999898.1"/>
    <property type="molecule type" value="Genomic_DNA"/>
</dbReference>
<accession>A0ABV2TA42</accession>
<dbReference type="PANTHER" id="PTHR37299">
    <property type="entry name" value="TRANSCRIPTIONAL REGULATOR-RELATED"/>
    <property type="match status" value="1"/>
</dbReference>
<evidence type="ECO:0000259" key="2">
    <source>
        <dbReference type="PROSITE" id="PS50110"/>
    </source>
</evidence>
<dbReference type="InterPro" id="IPR011006">
    <property type="entry name" value="CheY-like_superfamily"/>
</dbReference>
<dbReference type="SMART" id="SM00448">
    <property type="entry name" value="REC"/>
    <property type="match status" value="1"/>
</dbReference>
<dbReference type="Proteomes" id="UP001549749">
    <property type="component" value="Unassembled WGS sequence"/>
</dbReference>
<dbReference type="GO" id="GO:0003677">
    <property type="term" value="F:DNA binding"/>
    <property type="evidence" value="ECO:0007669"/>
    <property type="project" value="UniProtKB-KW"/>
</dbReference>
<dbReference type="Pfam" id="PF00072">
    <property type="entry name" value="Response_reg"/>
    <property type="match status" value="1"/>
</dbReference>
<dbReference type="PROSITE" id="PS50110">
    <property type="entry name" value="RESPONSE_REGULATORY"/>
    <property type="match status" value="1"/>
</dbReference>
<dbReference type="SUPFAM" id="SSF52172">
    <property type="entry name" value="CheY-like"/>
    <property type="match status" value="1"/>
</dbReference>
<evidence type="ECO:0000256" key="1">
    <source>
        <dbReference type="PROSITE-ProRule" id="PRU00169"/>
    </source>
</evidence>
<sequence length="267" mass="30254">MSYVPDQPISILIVDDEKEACKNLRNLITDYVTIPVQIAGIAHTTAEAATLIAAESPDAVFLDINMPGDNVFEFLEQLSPLTFEIVFVTAYDEYAVKAFRLNAVDYLLKPIDIRELINAVQKLAEKLHFKKGAISGMIPPPTFLAPGRNGKIQQITLKDNNCIEVVDLKNVIYIAANGSYSNVFFIRGDQVKEVIMSYSIADYEELLPPSLFYRIHKSYLVNCMHVKQIIRKDNLAVNIHDKFQLPIGRRRYTGLMTFLQHNNFQDV</sequence>
<evidence type="ECO:0000313" key="4">
    <source>
        <dbReference type="EMBL" id="MET6999898.1"/>
    </source>
</evidence>
<dbReference type="InterPro" id="IPR007492">
    <property type="entry name" value="LytTR_DNA-bd_dom"/>
</dbReference>
<dbReference type="Pfam" id="PF04397">
    <property type="entry name" value="LytTR"/>
    <property type="match status" value="1"/>
</dbReference>
<dbReference type="PROSITE" id="PS50930">
    <property type="entry name" value="HTH_LYTTR"/>
    <property type="match status" value="1"/>
</dbReference>
<gene>
    <name evidence="4" type="ORF">ABR189_21090</name>
</gene>
<feature type="domain" description="HTH LytTR-type" evidence="3">
    <location>
        <begin position="155"/>
        <end position="261"/>
    </location>
</feature>
<comment type="caution">
    <text evidence="4">The sequence shown here is derived from an EMBL/GenBank/DDBJ whole genome shotgun (WGS) entry which is preliminary data.</text>
</comment>
<feature type="modified residue" description="4-aspartylphosphate" evidence="1">
    <location>
        <position position="63"/>
    </location>
</feature>
<dbReference type="SMART" id="SM00850">
    <property type="entry name" value="LytTR"/>
    <property type="match status" value="1"/>
</dbReference>
<keyword evidence="1" id="KW-0597">Phosphoprotein</keyword>
<organism evidence="4 5">
    <name type="scientific">Chitinophaga defluvii</name>
    <dbReference type="NCBI Taxonomy" id="3163343"/>
    <lineage>
        <taxon>Bacteria</taxon>
        <taxon>Pseudomonadati</taxon>
        <taxon>Bacteroidota</taxon>
        <taxon>Chitinophagia</taxon>
        <taxon>Chitinophagales</taxon>
        <taxon>Chitinophagaceae</taxon>
        <taxon>Chitinophaga</taxon>
    </lineage>
</organism>
<protein>
    <submittedName>
        <fullName evidence="4">LytTR family DNA-binding domain-containing protein</fullName>
    </submittedName>
</protein>
<dbReference type="PANTHER" id="PTHR37299:SF1">
    <property type="entry name" value="STAGE 0 SPORULATION PROTEIN A HOMOLOG"/>
    <property type="match status" value="1"/>
</dbReference>
<evidence type="ECO:0000259" key="3">
    <source>
        <dbReference type="PROSITE" id="PS50930"/>
    </source>
</evidence>
<dbReference type="InterPro" id="IPR001789">
    <property type="entry name" value="Sig_transdc_resp-reg_receiver"/>
</dbReference>
<evidence type="ECO:0000313" key="5">
    <source>
        <dbReference type="Proteomes" id="UP001549749"/>
    </source>
</evidence>
<keyword evidence="4" id="KW-0238">DNA-binding</keyword>
<reference evidence="4 5" key="1">
    <citation type="submission" date="2024-06" db="EMBL/GenBank/DDBJ databases">
        <title>Chitinophaga defluvii sp. nov., isolated from municipal sewage.</title>
        <authorList>
            <person name="Zhang L."/>
        </authorList>
    </citation>
    <scope>NUCLEOTIDE SEQUENCE [LARGE SCALE GENOMIC DNA]</scope>
    <source>
        <strain evidence="4 5">H8</strain>
    </source>
</reference>
<keyword evidence="5" id="KW-1185">Reference proteome</keyword>
<dbReference type="RefSeq" id="WP_354662459.1">
    <property type="nucleotide sequence ID" value="NZ_JBEXAC010000002.1"/>
</dbReference>
<dbReference type="InterPro" id="IPR046947">
    <property type="entry name" value="LytR-like"/>
</dbReference>